<dbReference type="AlphaFoldDB" id="A0A1W6MHS7"/>
<dbReference type="InterPro" id="IPR036291">
    <property type="entry name" value="NAD(P)-bd_dom_sf"/>
</dbReference>
<dbReference type="Pfam" id="PF13561">
    <property type="entry name" value="adh_short_C2"/>
    <property type="match status" value="1"/>
</dbReference>
<dbReference type="PRINTS" id="PR00081">
    <property type="entry name" value="GDHRDH"/>
</dbReference>
<organism evidence="3 4">
    <name type="scientific">Nonlabens spongiae</name>
    <dbReference type="NCBI Taxonomy" id="331648"/>
    <lineage>
        <taxon>Bacteria</taxon>
        <taxon>Pseudomonadati</taxon>
        <taxon>Bacteroidota</taxon>
        <taxon>Flavobacteriia</taxon>
        <taxon>Flavobacteriales</taxon>
        <taxon>Flavobacteriaceae</taxon>
        <taxon>Nonlabens</taxon>
    </lineage>
</organism>
<proteinExistence type="inferred from homology"/>
<accession>A0A1W6MHS7</accession>
<keyword evidence="2" id="KW-0560">Oxidoreductase</keyword>
<evidence type="ECO:0000256" key="2">
    <source>
        <dbReference type="ARBA" id="ARBA00023002"/>
    </source>
</evidence>
<dbReference type="RefSeq" id="WP_085765957.1">
    <property type="nucleotide sequence ID" value="NZ_CP019344.1"/>
</dbReference>
<sequence>MVRDFEGQWGLILGGSSGLGYASALKLAQHGMNLIIFYRAPRRDEQKIESKFDKIRAQGVELYAFNKDATREDLLEDLKTLVKEKLNGKSINLLLHSISKGNLKPLLGDNRLKNSDFTQTLNSMALSLHFWTQALIENDLFEKSARILSFTSEGSQRPSAGYAAVSVAKAALEMLTKSMAVELAPLGLRANCIQAGVTDTVSLKMIPDYEGIKNHATNRNPYQKLTTPERVADVVYLLCKREAQWINGTVIKVDGGESLR</sequence>
<dbReference type="EMBL" id="CP019344">
    <property type="protein sequence ID" value="ARN77151.1"/>
    <property type="molecule type" value="Genomic_DNA"/>
</dbReference>
<keyword evidence="4" id="KW-1185">Reference proteome</keyword>
<dbReference type="OrthoDB" id="9803333at2"/>
<dbReference type="PANTHER" id="PTHR43477:SF1">
    <property type="entry name" value="DIHYDROANTICAPSIN 7-DEHYDROGENASE"/>
    <property type="match status" value="1"/>
</dbReference>
<name>A0A1W6MHS7_9FLAO</name>
<evidence type="ECO:0000256" key="1">
    <source>
        <dbReference type="ARBA" id="ARBA00006484"/>
    </source>
</evidence>
<reference evidence="3 4" key="1">
    <citation type="submission" date="2016-11" db="EMBL/GenBank/DDBJ databases">
        <title>Trade-off between light-utilization and light-protection in marine flavobacteria.</title>
        <authorList>
            <person name="Kumagai Y."/>
        </authorList>
    </citation>
    <scope>NUCLEOTIDE SEQUENCE [LARGE SCALE GENOMIC DNA]</scope>
    <source>
        <strain evidence="3 4">JCM 13191</strain>
    </source>
</reference>
<evidence type="ECO:0000313" key="4">
    <source>
        <dbReference type="Proteomes" id="UP000193431"/>
    </source>
</evidence>
<gene>
    <name evidence="3" type="ORF">BST97_03630</name>
</gene>
<dbReference type="GO" id="GO:0016491">
    <property type="term" value="F:oxidoreductase activity"/>
    <property type="evidence" value="ECO:0007669"/>
    <property type="project" value="UniProtKB-KW"/>
</dbReference>
<dbReference type="InterPro" id="IPR051122">
    <property type="entry name" value="SDR_DHRS6-like"/>
</dbReference>
<dbReference type="SUPFAM" id="SSF51735">
    <property type="entry name" value="NAD(P)-binding Rossmann-fold domains"/>
    <property type="match status" value="1"/>
</dbReference>
<dbReference type="Proteomes" id="UP000193431">
    <property type="component" value="Chromosome"/>
</dbReference>
<evidence type="ECO:0000313" key="3">
    <source>
        <dbReference type="EMBL" id="ARN77151.1"/>
    </source>
</evidence>
<dbReference type="STRING" id="331648.BST97_03630"/>
<dbReference type="InterPro" id="IPR002347">
    <property type="entry name" value="SDR_fam"/>
</dbReference>
<comment type="similarity">
    <text evidence="1">Belongs to the short-chain dehydrogenases/reductases (SDR) family.</text>
</comment>
<dbReference type="Gene3D" id="3.40.50.720">
    <property type="entry name" value="NAD(P)-binding Rossmann-like Domain"/>
    <property type="match status" value="2"/>
</dbReference>
<protein>
    <submittedName>
        <fullName evidence="3">Short-chain dehydrogenase</fullName>
    </submittedName>
</protein>
<dbReference type="PANTHER" id="PTHR43477">
    <property type="entry name" value="DIHYDROANTICAPSIN 7-DEHYDROGENASE"/>
    <property type="match status" value="1"/>
</dbReference>